<dbReference type="Proteomes" id="UP000309618">
    <property type="component" value="Unassembled WGS sequence"/>
</dbReference>
<evidence type="ECO:0000313" key="2">
    <source>
        <dbReference type="Proteomes" id="UP000309618"/>
    </source>
</evidence>
<name>A0A1Q8EYN3_AERVE</name>
<protein>
    <submittedName>
        <fullName evidence="1">DUF4810 domain-containing protein</fullName>
    </submittedName>
</protein>
<dbReference type="InterPro" id="IPR014508">
    <property type="entry name" value="UCP020555_TPR-like"/>
</dbReference>
<gene>
    <name evidence="1" type="ORF">E8Q35_20430</name>
</gene>
<evidence type="ECO:0000313" key="1">
    <source>
        <dbReference type="EMBL" id="THJ39563.1"/>
    </source>
</evidence>
<accession>A0A1Q8EYN3</accession>
<reference evidence="1 2" key="1">
    <citation type="submission" date="2019-04" db="EMBL/GenBank/DDBJ databases">
        <title>Comparative genomics of Aeromonas veronii strains pathogenic to fish.</title>
        <authorList>
            <person name="Cascarano M.C."/>
            <person name="Smyrli M."/>
            <person name="Katharios P."/>
        </authorList>
    </citation>
    <scope>NUCLEOTIDE SEQUENCE [LARGE SCALE GENOMIC DNA]</scope>
    <source>
        <strain evidence="1 2">XU1</strain>
    </source>
</reference>
<comment type="caution">
    <text evidence="1">The sequence shown here is derived from an EMBL/GenBank/DDBJ whole genome shotgun (WGS) entry which is preliminary data.</text>
</comment>
<dbReference type="OrthoDB" id="9800218at2"/>
<dbReference type="RefSeq" id="WP_050498494.1">
    <property type="nucleotide sequence ID" value="NZ_CAAKNL010000016.1"/>
</dbReference>
<proteinExistence type="predicted"/>
<dbReference type="PROSITE" id="PS51257">
    <property type="entry name" value="PROKAR_LIPOPROTEIN"/>
    <property type="match status" value="1"/>
</dbReference>
<sequence>MNKMRQGLCLAFALFSYGCATPPKPLYNWGEYQDSVYQNLEEKDNGEQIDRLEKNLQEANGKGEKVPPGFHAHLAMLYAQQGRDNLALEHFEKEKQLFPESTTFINFLLTQKQGAAK</sequence>
<dbReference type="PIRSF" id="PIRSF020555">
    <property type="entry name" value="UCP020555"/>
    <property type="match status" value="1"/>
</dbReference>
<dbReference type="InterPro" id="IPR011990">
    <property type="entry name" value="TPR-like_helical_dom_sf"/>
</dbReference>
<dbReference type="Pfam" id="PF16068">
    <property type="entry name" value="DUF4810"/>
    <property type="match status" value="1"/>
</dbReference>
<organism evidence="1 2">
    <name type="scientific">Aeromonas veronii</name>
    <dbReference type="NCBI Taxonomy" id="654"/>
    <lineage>
        <taxon>Bacteria</taxon>
        <taxon>Pseudomonadati</taxon>
        <taxon>Pseudomonadota</taxon>
        <taxon>Gammaproteobacteria</taxon>
        <taxon>Aeromonadales</taxon>
        <taxon>Aeromonadaceae</taxon>
        <taxon>Aeromonas</taxon>
    </lineage>
</organism>
<dbReference type="EMBL" id="SSUX01000021">
    <property type="protein sequence ID" value="THJ39563.1"/>
    <property type="molecule type" value="Genomic_DNA"/>
</dbReference>
<dbReference type="SUPFAM" id="SSF48452">
    <property type="entry name" value="TPR-like"/>
    <property type="match status" value="1"/>
</dbReference>
<dbReference type="AlphaFoldDB" id="A0A1Q8EYN3"/>